<evidence type="ECO:0000256" key="6">
    <source>
        <dbReference type="SAM" id="MobiDB-lite"/>
    </source>
</evidence>
<dbReference type="HAMAP" id="MF_00822">
    <property type="entry name" value="UreE"/>
    <property type="match status" value="1"/>
</dbReference>
<dbReference type="GO" id="GO:0065003">
    <property type="term" value="P:protein-containing complex assembly"/>
    <property type="evidence" value="ECO:0007669"/>
    <property type="project" value="InterPro"/>
</dbReference>
<evidence type="ECO:0000256" key="3">
    <source>
        <dbReference type="ARBA" id="ARBA00022596"/>
    </source>
</evidence>
<evidence type="ECO:0000256" key="4">
    <source>
        <dbReference type="ARBA" id="ARBA00023186"/>
    </source>
</evidence>
<keyword evidence="4 5" id="KW-0143">Chaperone</keyword>
<dbReference type="AlphaFoldDB" id="A0A916TCR8"/>
<organism evidence="8 9">
    <name type="scientific">Roseibium aquae</name>
    <dbReference type="NCBI Taxonomy" id="1323746"/>
    <lineage>
        <taxon>Bacteria</taxon>
        <taxon>Pseudomonadati</taxon>
        <taxon>Pseudomonadota</taxon>
        <taxon>Alphaproteobacteria</taxon>
        <taxon>Hyphomicrobiales</taxon>
        <taxon>Stappiaceae</taxon>
        <taxon>Roseibium</taxon>
    </lineage>
</organism>
<dbReference type="Proteomes" id="UP000605148">
    <property type="component" value="Unassembled WGS sequence"/>
</dbReference>
<accession>A0A916TCR8</accession>
<keyword evidence="2 5" id="KW-0963">Cytoplasm</keyword>
<dbReference type="SMART" id="SM00988">
    <property type="entry name" value="UreE_N"/>
    <property type="match status" value="1"/>
</dbReference>
<reference evidence="8" key="2">
    <citation type="submission" date="2020-09" db="EMBL/GenBank/DDBJ databases">
        <authorList>
            <person name="Sun Q."/>
            <person name="Zhou Y."/>
        </authorList>
    </citation>
    <scope>NUCLEOTIDE SEQUENCE</scope>
    <source>
        <strain evidence="8">CGMCC 1.12426</strain>
    </source>
</reference>
<comment type="similarity">
    <text evidence="5">Belongs to the UreE family.</text>
</comment>
<dbReference type="Gene3D" id="3.30.70.790">
    <property type="entry name" value="UreE, C-terminal domain"/>
    <property type="match status" value="1"/>
</dbReference>
<dbReference type="Pfam" id="PF02814">
    <property type="entry name" value="UreE_N"/>
    <property type="match status" value="1"/>
</dbReference>
<name>A0A916TCR8_9HYPH</name>
<evidence type="ECO:0000256" key="1">
    <source>
        <dbReference type="ARBA" id="ARBA00004496"/>
    </source>
</evidence>
<sequence>MNRVTEILPAGTWSGPASDTVQLDREARHKRRAVLTGQGGLIALLDEPKAVFLADGDALRLDSGQIMVVRAAPEDLVEIEADDMAHLVKIAWHLGNRHLPTQLFADRLRIRRDHVIEDMVRKLGGRVTQVTAAFDPEGGAYGYGQTRGHGHSHGHHHD</sequence>
<dbReference type="RefSeq" id="WP_150494931.1">
    <property type="nucleotide sequence ID" value="NZ_BMFA01000002.1"/>
</dbReference>
<dbReference type="InterPro" id="IPR012406">
    <property type="entry name" value="UreE"/>
</dbReference>
<evidence type="ECO:0000259" key="7">
    <source>
        <dbReference type="SMART" id="SM00988"/>
    </source>
</evidence>
<dbReference type="GO" id="GO:0051082">
    <property type="term" value="F:unfolded protein binding"/>
    <property type="evidence" value="ECO:0007669"/>
    <property type="project" value="UniProtKB-UniRule"/>
</dbReference>
<proteinExistence type="inferred from homology"/>
<evidence type="ECO:0000313" key="8">
    <source>
        <dbReference type="EMBL" id="GGB39979.1"/>
    </source>
</evidence>
<dbReference type="Gene3D" id="2.60.260.20">
    <property type="entry name" value="Urease metallochaperone UreE, N-terminal domain"/>
    <property type="match status" value="1"/>
</dbReference>
<protein>
    <recommendedName>
        <fullName evidence="5">Urease accessory protein UreE</fullName>
    </recommendedName>
</protein>
<gene>
    <name evidence="5 8" type="primary">ureE</name>
    <name evidence="8" type="ORF">GCM10011316_10020</name>
</gene>
<dbReference type="SUPFAM" id="SSF69737">
    <property type="entry name" value="Urease metallochaperone UreE, C-terminal domain"/>
    <property type="match status" value="1"/>
</dbReference>
<dbReference type="CDD" id="cd00571">
    <property type="entry name" value="UreE"/>
    <property type="match status" value="1"/>
</dbReference>
<dbReference type="GO" id="GO:0006457">
    <property type="term" value="P:protein folding"/>
    <property type="evidence" value="ECO:0007669"/>
    <property type="project" value="InterPro"/>
</dbReference>
<dbReference type="GO" id="GO:0019627">
    <property type="term" value="P:urea metabolic process"/>
    <property type="evidence" value="ECO:0007669"/>
    <property type="project" value="InterPro"/>
</dbReference>
<keyword evidence="3 5" id="KW-0533">Nickel</keyword>
<dbReference type="InterPro" id="IPR004029">
    <property type="entry name" value="UreE_N"/>
</dbReference>
<dbReference type="GO" id="GO:0016151">
    <property type="term" value="F:nickel cation binding"/>
    <property type="evidence" value="ECO:0007669"/>
    <property type="project" value="UniProtKB-UniRule"/>
</dbReference>
<dbReference type="Pfam" id="PF05194">
    <property type="entry name" value="UreE_C"/>
    <property type="match status" value="1"/>
</dbReference>
<evidence type="ECO:0000256" key="5">
    <source>
        <dbReference type="HAMAP-Rule" id="MF_00822"/>
    </source>
</evidence>
<feature type="region of interest" description="Disordered" evidence="6">
    <location>
        <begin position="138"/>
        <end position="158"/>
    </location>
</feature>
<comment type="function">
    <text evidence="5">Involved in urease metallocenter assembly. Binds nickel. Probably functions as a nickel donor during metallocenter assembly.</text>
</comment>
<dbReference type="OrthoDB" id="9802215at2"/>
<evidence type="ECO:0000256" key="2">
    <source>
        <dbReference type="ARBA" id="ARBA00022490"/>
    </source>
</evidence>
<dbReference type="InterPro" id="IPR036118">
    <property type="entry name" value="UreE_N_sf"/>
</dbReference>
<reference evidence="8" key="1">
    <citation type="journal article" date="2014" name="Int. J. Syst. Evol. Microbiol.">
        <title>Complete genome sequence of Corynebacterium casei LMG S-19264T (=DSM 44701T), isolated from a smear-ripened cheese.</title>
        <authorList>
            <consortium name="US DOE Joint Genome Institute (JGI-PGF)"/>
            <person name="Walter F."/>
            <person name="Albersmeier A."/>
            <person name="Kalinowski J."/>
            <person name="Ruckert C."/>
        </authorList>
    </citation>
    <scope>NUCLEOTIDE SEQUENCE</scope>
    <source>
        <strain evidence="8">CGMCC 1.12426</strain>
    </source>
</reference>
<dbReference type="PIRSF" id="PIRSF036402">
    <property type="entry name" value="Ureas_acces_UreE"/>
    <property type="match status" value="1"/>
</dbReference>
<feature type="compositionally biased region" description="Basic residues" evidence="6">
    <location>
        <begin position="148"/>
        <end position="158"/>
    </location>
</feature>
<comment type="subcellular location">
    <subcellularLocation>
        <location evidence="1 5">Cytoplasm</location>
    </subcellularLocation>
</comment>
<feature type="domain" description="UreE urease accessory N-terminal" evidence="7">
    <location>
        <begin position="3"/>
        <end position="68"/>
    </location>
</feature>
<dbReference type="GO" id="GO:0005737">
    <property type="term" value="C:cytoplasm"/>
    <property type="evidence" value="ECO:0007669"/>
    <property type="project" value="UniProtKB-SubCell"/>
</dbReference>
<comment type="caution">
    <text evidence="8">The sequence shown here is derived from an EMBL/GenBank/DDBJ whole genome shotgun (WGS) entry which is preliminary data.</text>
</comment>
<dbReference type="SUPFAM" id="SSF69287">
    <property type="entry name" value="Urease metallochaperone UreE, N-terminal domain"/>
    <property type="match status" value="1"/>
</dbReference>
<keyword evidence="9" id="KW-1185">Reference proteome</keyword>
<dbReference type="EMBL" id="BMFA01000002">
    <property type="protein sequence ID" value="GGB39979.1"/>
    <property type="molecule type" value="Genomic_DNA"/>
</dbReference>
<evidence type="ECO:0000313" key="9">
    <source>
        <dbReference type="Proteomes" id="UP000605148"/>
    </source>
</evidence>
<dbReference type="InterPro" id="IPR007864">
    <property type="entry name" value="UreE_C_dom"/>
</dbReference>